<accession>A0A2H3AVP6</accession>
<evidence type="ECO:0000313" key="2">
    <source>
        <dbReference type="Proteomes" id="UP000218334"/>
    </source>
</evidence>
<protein>
    <submittedName>
        <fullName evidence="1">Uncharacterized protein</fullName>
    </submittedName>
</protein>
<keyword evidence="2" id="KW-1185">Reference proteome</keyword>
<gene>
    <name evidence="1" type="ORF">ARMSODRAFT_562231</name>
</gene>
<evidence type="ECO:0000313" key="1">
    <source>
        <dbReference type="EMBL" id="PBK62819.1"/>
    </source>
</evidence>
<organism evidence="1 2">
    <name type="scientific">Armillaria solidipes</name>
    <dbReference type="NCBI Taxonomy" id="1076256"/>
    <lineage>
        <taxon>Eukaryota</taxon>
        <taxon>Fungi</taxon>
        <taxon>Dikarya</taxon>
        <taxon>Basidiomycota</taxon>
        <taxon>Agaricomycotina</taxon>
        <taxon>Agaricomycetes</taxon>
        <taxon>Agaricomycetidae</taxon>
        <taxon>Agaricales</taxon>
        <taxon>Marasmiineae</taxon>
        <taxon>Physalacriaceae</taxon>
        <taxon>Armillaria</taxon>
    </lineage>
</organism>
<sequence>MGLHMSQPSPYSLRVLMPQVRGSIIVVQVASADGYHQIRMASLLAVSGGLWLYEAYVAIPIHFNFNKF</sequence>
<dbReference type="Proteomes" id="UP000218334">
    <property type="component" value="Unassembled WGS sequence"/>
</dbReference>
<name>A0A2H3AVP6_9AGAR</name>
<dbReference type="EMBL" id="KZ293463">
    <property type="protein sequence ID" value="PBK62819.1"/>
    <property type="molecule type" value="Genomic_DNA"/>
</dbReference>
<dbReference type="AlphaFoldDB" id="A0A2H3AVP6"/>
<reference evidence="2" key="1">
    <citation type="journal article" date="2017" name="Nat. Ecol. Evol.">
        <title>Genome expansion and lineage-specific genetic innovations in the forest pathogenic fungi Armillaria.</title>
        <authorList>
            <person name="Sipos G."/>
            <person name="Prasanna A.N."/>
            <person name="Walter M.C."/>
            <person name="O'Connor E."/>
            <person name="Balint B."/>
            <person name="Krizsan K."/>
            <person name="Kiss B."/>
            <person name="Hess J."/>
            <person name="Varga T."/>
            <person name="Slot J."/>
            <person name="Riley R."/>
            <person name="Boka B."/>
            <person name="Rigling D."/>
            <person name="Barry K."/>
            <person name="Lee J."/>
            <person name="Mihaltcheva S."/>
            <person name="LaButti K."/>
            <person name="Lipzen A."/>
            <person name="Waldron R."/>
            <person name="Moloney N.M."/>
            <person name="Sperisen C."/>
            <person name="Kredics L."/>
            <person name="Vagvoelgyi C."/>
            <person name="Patrignani A."/>
            <person name="Fitzpatrick D."/>
            <person name="Nagy I."/>
            <person name="Doyle S."/>
            <person name="Anderson J.B."/>
            <person name="Grigoriev I.V."/>
            <person name="Gueldener U."/>
            <person name="Muensterkoetter M."/>
            <person name="Nagy L.G."/>
        </authorList>
    </citation>
    <scope>NUCLEOTIDE SEQUENCE [LARGE SCALE GENOMIC DNA]</scope>
    <source>
        <strain evidence="2">28-4</strain>
    </source>
</reference>
<proteinExistence type="predicted"/>